<protein>
    <submittedName>
        <fullName evidence="1">DUF2188 domain-containing protein</fullName>
    </submittedName>
</protein>
<organism evidence="1 2">
    <name type="scientific">Siminovitchia acidinfaciens</name>
    <dbReference type="NCBI Taxonomy" id="2321395"/>
    <lineage>
        <taxon>Bacteria</taxon>
        <taxon>Bacillati</taxon>
        <taxon>Bacillota</taxon>
        <taxon>Bacilli</taxon>
        <taxon>Bacillales</taxon>
        <taxon>Bacillaceae</taxon>
        <taxon>Siminovitchia</taxon>
    </lineage>
</organism>
<dbReference type="Pfam" id="PF09954">
    <property type="entry name" value="DUF2188"/>
    <property type="match status" value="1"/>
</dbReference>
<accession>A0A429Y8F4</accession>
<comment type="caution">
    <text evidence="1">The sequence shown here is derived from an EMBL/GenBank/DDBJ whole genome shotgun (WGS) entry which is preliminary data.</text>
</comment>
<dbReference type="Proteomes" id="UP000287156">
    <property type="component" value="Unassembled WGS sequence"/>
</dbReference>
<gene>
    <name evidence="1" type="ORF">D4T97_004110</name>
</gene>
<dbReference type="OrthoDB" id="8858565at2"/>
<keyword evidence="2" id="KW-1185">Reference proteome</keyword>
<sequence length="120" mass="13834">MPWSKRDYPESMKNLPDAVRKKAIEIANALLDDDYEEGRAISIGIAQARKYIEGEVERTEYHVQPDGEDWVLKKKEGKKAIFREETKKELLDGAREYVNDHEGILVVHKADGSVSERLYD</sequence>
<proteinExistence type="predicted"/>
<evidence type="ECO:0000313" key="1">
    <source>
        <dbReference type="EMBL" id="RST77663.1"/>
    </source>
</evidence>
<name>A0A429Y8F4_9BACI</name>
<reference evidence="1" key="1">
    <citation type="submission" date="2018-12" db="EMBL/GenBank/DDBJ databases">
        <authorList>
            <person name="Sun L."/>
            <person name="Chen Z."/>
        </authorList>
    </citation>
    <scope>NUCLEOTIDE SEQUENCE [LARGE SCALE GENOMIC DNA]</scope>
    <source>
        <strain evidence="1">3-2-2</strain>
    </source>
</reference>
<dbReference type="InterPro" id="IPR018691">
    <property type="entry name" value="DUF2188"/>
</dbReference>
<dbReference type="RefSeq" id="WP_126047883.1">
    <property type="nucleotide sequence ID" value="NZ_QYTV02000001.1"/>
</dbReference>
<dbReference type="EMBL" id="QYTV02000001">
    <property type="protein sequence ID" value="RST77663.1"/>
    <property type="molecule type" value="Genomic_DNA"/>
</dbReference>
<dbReference type="AlphaFoldDB" id="A0A429Y8F4"/>
<evidence type="ECO:0000313" key="2">
    <source>
        <dbReference type="Proteomes" id="UP000287156"/>
    </source>
</evidence>